<dbReference type="SUPFAM" id="SSF56935">
    <property type="entry name" value="Porins"/>
    <property type="match status" value="1"/>
</dbReference>
<evidence type="ECO:0000256" key="8">
    <source>
        <dbReference type="SAM" id="SignalP"/>
    </source>
</evidence>
<evidence type="ECO:0000256" key="3">
    <source>
        <dbReference type="ARBA" id="ARBA00022452"/>
    </source>
</evidence>
<keyword evidence="2 7" id="KW-0813">Transport</keyword>
<feature type="chain" id="PRO_5024351465" evidence="8">
    <location>
        <begin position="19"/>
        <end position="1022"/>
    </location>
</feature>
<dbReference type="InterPro" id="IPR012910">
    <property type="entry name" value="Plug_dom"/>
</dbReference>
<reference evidence="10 11" key="1">
    <citation type="submission" date="2019-10" db="EMBL/GenBank/DDBJ databases">
        <title>Prolixibacter strains distinguished by the presence of nitrate reductase genes were adept at nitrate-dependent anaerobic corrosion of metallic iron and carbon steel.</title>
        <authorList>
            <person name="Iino T."/>
            <person name="Shono N."/>
            <person name="Ito K."/>
            <person name="Nakamura R."/>
            <person name="Sueoka K."/>
            <person name="Harayama S."/>
            <person name="Ohkuma M."/>
        </authorList>
    </citation>
    <scope>NUCLEOTIDE SEQUENCE [LARGE SCALE GENOMIC DNA]</scope>
    <source>
        <strain evidence="10 11">JCM 13498</strain>
    </source>
</reference>
<feature type="domain" description="TonB-dependent receptor plug" evidence="9">
    <location>
        <begin position="136"/>
        <end position="233"/>
    </location>
</feature>
<evidence type="ECO:0000259" key="9">
    <source>
        <dbReference type="Pfam" id="PF07715"/>
    </source>
</evidence>
<dbReference type="InterPro" id="IPR039426">
    <property type="entry name" value="TonB-dep_rcpt-like"/>
</dbReference>
<keyword evidence="5 7" id="KW-0472">Membrane</keyword>
<accession>A0A5M4B2K0</accession>
<evidence type="ECO:0000313" key="11">
    <source>
        <dbReference type="Proteomes" id="UP000391834"/>
    </source>
</evidence>
<dbReference type="Pfam" id="PF13715">
    <property type="entry name" value="CarbopepD_reg_2"/>
    <property type="match status" value="1"/>
</dbReference>
<keyword evidence="6 7" id="KW-0998">Cell outer membrane</keyword>
<dbReference type="InterPro" id="IPR023997">
    <property type="entry name" value="TonB-dep_OMP_SusC/RagA_CS"/>
</dbReference>
<dbReference type="InterPro" id="IPR036942">
    <property type="entry name" value="Beta-barrel_TonB_sf"/>
</dbReference>
<evidence type="ECO:0000256" key="5">
    <source>
        <dbReference type="ARBA" id="ARBA00023136"/>
    </source>
</evidence>
<keyword evidence="11" id="KW-1185">Reference proteome</keyword>
<dbReference type="RefSeq" id="WP_027585372.1">
    <property type="nucleotide sequence ID" value="NZ_BLAX01000001.1"/>
</dbReference>
<dbReference type="InterPro" id="IPR008969">
    <property type="entry name" value="CarboxyPept-like_regulatory"/>
</dbReference>
<dbReference type="EMBL" id="BLAX01000001">
    <property type="protein sequence ID" value="GET33877.1"/>
    <property type="molecule type" value="Genomic_DNA"/>
</dbReference>
<comment type="similarity">
    <text evidence="7">Belongs to the TonB-dependent receptor family.</text>
</comment>
<evidence type="ECO:0000256" key="7">
    <source>
        <dbReference type="PROSITE-ProRule" id="PRU01360"/>
    </source>
</evidence>
<evidence type="ECO:0000256" key="6">
    <source>
        <dbReference type="ARBA" id="ARBA00023237"/>
    </source>
</evidence>
<evidence type="ECO:0000313" key="10">
    <source>
        <dbReference type="EMBL" id="GET33877.1"/>
    </source>
</evidence>
<keyword evidence="4 7" id="KW-0812">Transmembrane</keyword>
<dbReference type="PROSITE" id="PS52016">
    <property type="entry name" value="TONB_DEPENDENT_REC_3"/>
    <property type="match status" value="1"/>
</dbReference>
<feature type="signal peptide" evidence="8">
    <location>
        <begin position="1"/>
        <end position="18"/>
    </location>
</feature>
<dbReference type="Gene3D" id="2.40.170.20">
    <property type="entry name" value="TonB-dependent receptor, beta-barrel domain"/>
    <property type="match status" value="1"/>
</dbReference>
<gene>
    <name evidence="10" type="ORF">PbJCM13498_27400</name>
</gene>
<dbReference type="AlphaFoldDB" id="A0A5M4B2K0"/>
<organism evidence="10 11">
    <name type="scientific">Prolixibacter bellariivorans</name>
    <dbReference type="NCBI Taxonomy" id="314319"/>
    <lineage>
        <taxon>Bacteria</taxon>
        <taxon>Pseudomonadati</taxon>
        <taxon>Bacteroidota</taxon>
        <taxon>Bacteroidia</taxon>
        <taxon>Marinilabiliales</taxon>
        <taxon>Prolixibacteraceae</taxon>
        <taxon>Prolixibacter</taxon>
    </lineage>
</organism>
<dbReference type="InterPro" id="IPR023996">
    <property type="entry name" value="TonB-dep_OMP_SusC/RagA"/>
</dbReference>
<protein>
    <submittedName>
        <fullName evidence="10">SusC/RagA family TonB-linked outer membrane protein</fullName>
    </submittedName>
</protein>
<sequence>MKKIFLALVVWLALISSAYPQHTVTGTVVSESDGQPIPGVSIVEKGVNNGTVTDTNGNYSIAVQSGNAVLVYSFVWMENKEVPVDGRSKINISMITKGVDVDDVVTTALGIPREKKSLGYAVAGVGSNYFSIIKETNPVNSLAGRIAGVSITPGSFGPGSNSCVIIRGRSSLTGSNEPLYVVDGIPMDQSSVFSLVDYGSGMADINPDDIASISVLKGPNAAALYGSRAANGVIMITTKQGSARKGIGVTFSSNTTFENPMLLPDYQNEYGQGTHGVIPSTVDLLKQSGGSWGPKMDGSSQLYYTGENHPYSPQPDNVKDFFDTGSTFINTLALTGGREKVKMRFSFTNTSKNLTIPNSRVDKNYFNLRSSARLTNKLTIDARATYLEQYDKNFQGSGPEGLMSSLFNIPRNVDINDYKNYQEPTTFSSVGATTQNSNPYWTTFHDRYDARKDRFLGFVKVRYDIASWLSAYARIGTDATNMNIETVNQYGNWNYPTGKFNYLESQIQETNADFLFLAKKGLTPRISLSAAIGGNAMQQSFRGHEISGEDFLVPEAAPFLSASVLHPGFYPLEKKKINSLYGTASLSFNYWLYLDVSARNDWSSTLPENGWSYLYPAISTSILLNNLLELKNSIMNYSKVRLSWAKTGNATPPFQLYNTYGASGISGSYLGEITMSRDSIKMNPSLKPEQVSSLEVGCELHFFDNRLYTDVSYYDMKSKNLSLDVPVSPSTGYKLMRENTGEIRNRGVEVTLGAVPVRNRKLTWDIAMNFAMNKNKVSQLAPGVDRYVFSEADNGDVIVAATVGGGIGDIYGTTMSRTDDGRLIVNADGLPQVSNKKIYLGSYQPKWTGGVSNTFTYRNFRLDLLIDGCYGGKVYSGLDAQMDAAGTSKRTLQYRDGGVVVDGVVNTGTVENPIWETNSLPISAQQYWGTVSGIASEYVYDRTNIRLREFSLIWNVPVNMLNNSLVKGASLGLIGRNLFFLYKKIDNFDPESIYTSSSCSQGVVFYPLPTTRSLGVYLNLKF</sequence>
<comment type="caution">
    <text evidence="10">The sequence shown here is derived from an EMBL/GenBank/DDBJ whole genome shotgun (WGS) entry which is preliminary data.</text>
</comment>
<evidence type="ECO:0000256" key="1">
    <source>
        <dbReference type="ARBA" id="ARBA00004571"/>
    </source>
</evidence>
<name>A0A5M4B2K0_9BACT</name>
<dbReference type="InterPro" id="IPR037066">
    <property type="entry name" value="Plug_dom_sf"/>
</dbReference>
<keyword evidence="8" id="KW-0732">Signal</keyword>
<dbReference type="GO" id="GO:0009279">
    <property type="term" value="C:cell outer membrane"/>
    <property type="evidence" value="ECO:0007669"/>
    <property type="project" value="UniProtKB-SubCell"/>
</dbReference>
<dbReference type="NCBIfam" id="TIGR04056">
    <property type="entry name" value="OMP_RagA_SusC"/>
    <property type="match status" value="1"/>
</dbReference>
<dbReference type="Gene3D" id="2.60.40.1120">
    <property type="entry name" value="Carboxypeptidase-like, regulatory domain"/>
    <property type="match status" value="1"/>
</dbReference>
<dbReference type="OrthoDB" id="9768177at2"/>
<evidence type="ECO:0000256" key="4">
    <source>
        <dbReference type="ARBA" id="ARBA00022692"/>
    </source>
</evidence>
<dbReference type="Proteomes" id="UP000391834">
    <property type="component" value="Unassembled WGS sequence"/>
</dbReference>
<dbReference type="NCBIfam" id="TIGR04057">
    <property type="entry name" value="SusC_RagA_signa"/>
    <property type="match status" value="1"/>
</dbReference>
<proteinExistence type="inferred from homology"/>
<dbReference type="SUPFAM" id="SSF49464">
    <property type="entry name" value="Carboxypeptidase regulatory domain-like"/>
    <property type="match status" value="1"/>
</dbReference>
<dbReference type="Gene3D" id="2.170.130.10">
    <property type="entry name" value="TonB-dependent receptor, plug domain"/>
    <property type="match status" value="1"/>
</dbReference>
<keyword evidence="3 7" id="KW-1134">Transmembrane beta strand</keyword>
<dbReference type="Pfam" id="PF07715">
    <property type="entry name" value="Plug"/>
    <property type="match status" value="1"/>
</dbReference>
<comment type="subcellular location">
    <subcellularLocation>
        <location evidence="1 7">Cell outer membrane</location>
        <topology evidence="1 7">Multi-pass membrane protein</topology>
    </subcellularLocation>
</comment>
<evidence type="ECO:0000256" key="2">
    <source>
        <dbReference type="ARBA" id="ARBA00022448"/>
    </source>
</evidence>